<evidence type="ECO:0000259" key="2">
    <source>
        <dbReference type="Pfam" id="PF13556"/>
    </source>
</evidence>
<evidence type="ECO:0000259" key="1">
    <source>
        <dbReference type="Pfam" id="PF07905"/>
    </source>
</evidence>
<dbReference type="PANTHER" id="PTHR33744">
    <property type="entry name" value="CARBOHYDRATE DIACID REGULATOR"/>
    <property type="match status" value="1"/>
</dbReference>
<dbReference type="RefSeq" id="WP_204467137.1">
    <property type="nucleotide sequence ID" value="NZ_JACLYU010000001.1"/>
</dbReference>
<gene>
    <name evidence="3" type="ORF">H7U32_00705</name>
</gene>
<dbReference type="InterPro" id="IPR025736">
    <property type="entry name" value="PucR_C-HTH_dom"/>
</dbReference>
<dbReference type="AlphaFoldDB" id="A0A939B9I4"/>
<keyword evidence="4" id="KW-1185">Reference proteome</keyword>
<reference evidence="3" key="2">
    <citation type="journal article" date="2021" name="Sci. Rep.">
        <title>The distribution of antibiotic resistance genes in chicken gut microbiota commensals.</title>
        <authorList>
            <person name="Juricova H."/>
            <person name="Matiasovicova J."/>
            <person name="Kubasova T."/>
            <person name="Cejkova D."/>
            <person name="Rychlik I."/>
        </authorList>
    </citation>
    <scope>NUCLEOTIDE SEQUENCE</scope>
    <source>
        <strain evidence="3">An836</strain>
    </source>
</reference>
<dbReference type="InterPro" id="IPR051448">
    <property type="entry name" value="CdaR-like_regulators"/>
</dbReference>
<protein>
    <submittedName>
        <fullName evidence="3">PucR family transcriptional regulator</fullName>
    </submittedName>
</protein>
<dbReference type="Pfam" id="PF13556">
    <property type="entry name" value="HTH_30"/>
    <property type="match status" value="1"/>
</dbReference>
<dbReference type="SUPFAM" id="SSF46689">
    <property type="entry name" value="Homeodomain-like"/>
    <property type="match status" value="1"/>
</dbReference>
<dbReference type="Pfam" id="PF07905">
    <property type="entry name" value="PucR"/>
    <property type="match status" value="1"/>
</dbReference>
<proteinExistence type="predicted"/>
<sequence>MAMTVREAMEGPIFQTSSPEVVAGRSGLDRSVRWAYTHERYDVTRFLEGGELLIIEGSTLIDCSQPEELRRYVESLHQAGAAGLAVELVDYFRCIPQSMRDVADACGLPIIGLRQRVPFVELCREINTRIVHEQMARDQATNDQVAALRRRLSRAGTLADAASVVAKILDARVIVIAPDGRVVTHCDSEMDAGADSGNCDEVPFRPMHRRHGVTLSVACGGSGHASVIVIPRRGVPDDGVLSAVEEGMSRLVGLAMAPSVRDNFARRLLHSMPAHGDGTRGDASSIETTDLLRALGVLGEFRAVPFSLAPVDWDDGGDSFIFALAAVQALANPKPGDTVNRESGGGLTVLSAMNGDQLLGCLIDDDANTFATFPTWARQVLEDLYGAHFAVVRGIPAVDVAGLVSQIEAVRLTACRGATHTGIMSVGDQVYDRMLIDPSRDVADAVRYFIEITAAALRNADDVLIDTLCTLHSCAGNKTAACKLLGIQRQTLYNRLSRVEWVTGIGPEDPASWSAMLVGARLIRATRDAARSR</sequence>
<dbReference type="Proteomes" id="UP000718821">
    <property type="component" value="Unassembled WGS sequence"/>
</dbReference>
<dbReference type="PANTHER" id="PTHR33744:SF1">
    <property type="entry name" value="DNA-BINDING TRANSCRIPTIONAL ACTIVATOR ADER"/>
    <property type="match status" value="1"/>
</dbReference>
<reference evidence="3" key="1">
    <citation type="submission" date="2020-08" db="EMBL/GenBank/DDBJ databases">
        <authorList>
            <person name="Cejkova D."/>
            <person name="Kubasova T."/>
            <person name="Jahodarova E."/>
            <person name="Rychlik I."/>
        </authorList>
    </citation>
    <scope>NUCLEOTIDE SEQUENCE</scope>
    <source>
        <strain evidence="3">An836</strain>
    </source>
</reference>
<comment type="caution">
    <text evidence="3">The sequence shown here is derived from an EMBL/GenBank/DDBJ whole genome shotgun (WGS) entry which is preliminary data.</text>
</comment>
<organism evidence="3 4">
    <name type="scientific">Bifidobacterium pullorum subsp. saeculare</name>
    <dbReference type="NCBI Taxonomy" id="78257"/>
    <lineage>
        <taxon>Bacteria</taxon>
        <taxon>Bacillati</taxon>
        <taxon>Actinomycetota</taxon>
        <taxon>Actinomycetes</taxon>
        <taxon>Bifidobacteriales</taxon>
        <taxon>Bifidobacteriaceae</taxon>
        <taxon>Bifidobacterium</taxon>
    </lineage>
</organism>
<feature type="domain" description="Purine catabolism PurC-like" evidence="1">
    <location>
        <begin position="10"/>
        <end position="130"/>
    </location>
</feature>
<dbReference type="InterPro" id="IPR042070">
    <property type="entry name" value="PucR_C-HTH_sf"/>
</dbReference>
<dbReference type="InterPro" id="IPR012914">
    <property type="entry name" value="PucR_dom"/>
</dbReference>
<name>A0A939B9I4_9BIFI</name>
<evidence type="ECO:0000313" key="4">
    <source>
        <dbReference type="Proteomes" id="UP000718821"/>
    </source>
</evidence>
<accession>A0A939B9I4</accession>
<dbReference type="EMBL" id="JACLYU010000001">
    <property type="protein sequence ID" value="MBM6698871.1"/>
    <property type="molecule type" value="Genomic_DNA"/>
</dbReference>
<evidence type="ECO:0000313" key="3">
    <source>
        <dbReference type="EMBL" id="MBM6698871.1"/>
    </source>
</evidence>
<feature type="domain" description="PucR C-terminal helix-turn-helix" evidence="2">
    <location>
        <begin position="464"/>
        <end position="516"/>
    </location>
</feature>
<dbReference type="InterPro" id="IPR009057">
    <property type="entry name" value="Homeodomain-like_sf"/>
</dbReference>
<dbReference type="Gene3D" id="1.10.10.2840">
    <property type="entry name" value="PucR C-terminal helix-turn-helix domain"/>
    <property type="match status" value="1"/>
</dbReference>